<evidence type="ECO:0000256" key="4">
    <source>
        <dbReference type="RuleBase" id="RU003357"/>
    </source>
</evidence>
<dbReference type="Gene3D" id="2.60.40.1120">
    <property type="entry name" value="Carboxypeptidase-like, regulatory domain"/>
    <property type="match status" value="1"/>
</dbReference>
<evidence type="ECO:0000259" key="7">
    <source>
        <dbReference type="Pfam" id="PF07715"/>
    </source>
</evidence>
<dbReference type="Gene3D" id="2.40.170.20">
    <property type="entry name" value="TonB-dependent receptor, beta-barrel domain"/>
    <property type="match status" value="1"/>
</dbReference>
<keyword evidence="5" id="KW-0732">Signal</keyword>
<comment type="caution">
    <text evidence="8">The sequence shown here is derived from an EMBL/GenBank/DDBJ whole genome shotgun (WGS) entry which is preliminary data.</text>
</comment>
<organism evidence="8 9">
    <name type="scientific">Pelagicoccus mobilis</name>
    <dbReference type="NCBI Taxonomy" id="415221"/>
    <lineage>
        <taxon>Bacteria</taxon>
        <taxon>Pseudomonadati</taxon>
        <taxon>Verrucomicrobiota</taxon>
        <taxon>Opitutia</taxon>
        <taxon>Puniceicoccales</taxon>
        <taxon>Pelagicoccaceae</taxon>
        <taxon>Pelagicoccus</taxon>
    </lineage>
</organism>
<dbReference type="Proteomes" id="UP000617628">
    <property type="component" value="Unassembled WGS sequence"/>
</dbReference>
<dbReference type="PANTHER" id="PTHR40980:SF4">
    <property type="entry name" value="TONB-DEPENDENT RECEPTOR-LIKE BETA-BARREL DOMAIN-CONTAINING PROTEIN"/>
    <property type="match status" value="1"/>
</dbReference>
<dbReference type="PROSITE" id="PS51257">
    <property type="entry name" value="PROKAR_LIPOPROTEIN"/>
    <property type="match status" value="1"/>
</dbReference>
<dbReference type="PANTHER" id="PTHR40980">
    <property type="entry name" value="PLUG DOMAIN-CONTAINING PROTEIN"/>
    <property type="match status" value="1"/>
</dbReference>
<proteinExistence type="inferred from homology"/>
<reference evidence="8" key="1">
    <citation type="submission" date="2021-01" db="EMBL/GenBank/DDBJ databases">
        <title>Modified the classification status of verrucomicrobia.</title>
        <authorList>
            <person name="Feng X."/>
        </authorList>
    </citation>
    <scope>NUCLEOTIDE SEQUENCE</scope>
    <source>
        <strain evidence="8">KCTC 13126</strain>
    </source>
</reference>
<feature type="chain" id="PRO_5038010842" evidence="5">
    <location>
        <begin position="33"/>
        <end position="1001"/>
    </location>
</feature>
<dbReference type="Pfam" id="PF13715">
    <property type="entry name" value="CarbopepD_reg_2"/>
    <property type="match status" value="1"/>
</dbReference>
<dbReference type="InterPro" id="IPR012910">
    <property type="entry name" value="Plug_dom"/>
</dbReference>
<feature type="domain" description="TonB-dependent receptor plug" evidence="7">
    <location>
        <begin position="141"/>
        <end position="248"/>
    </location>
</feature>
<evidence type="ECO:0000313" key="9">
    <source>
        <dbReference type="Proteomes" id="UP000617628"/>
    </source>
</evidence>
<feature type="signal peptide" evidence="5">
    <location>
        <begin position="1"/>
        <end position="32"/>
    </location>
</feature>
<evidence type="ECO:0000256" key="3">
    <source>
        <dbReference type="ARBA" id="ARBA00023237"/>
    </source>
</evidence>
<name>A0A934RYQ6_9BACT</name>
<dbReference type="NCBIfam" id="TIGR01782">
    <property type="entry name" value="TonB-Xanth-Caul"/>
    <property type="match status" value="1"/>
</dbReference>
<comment type="similarity">
    <text evidence="4">Belongs to the TonB-dependent receptor family.</text>
</comment>
<feature type="domain" description="TonB-dependent receptor-like beta-barrel" evidence="6">
    <location>
        <begin position="563"/>
        <end position="967"/>
    </location>
</feature>
<dbReference type="InterPro" id="IPR036942">
    <property type="entry name" value="Beta-barrel_TonB_sf"/>
</dbReference>
<dbReference type="GO" id="GO:0009279">
    <property type="term" value="C:cell outer membrane"/>
    <property type="evidence" value="ECO:0007669"/>
    <property type="project" value="UniProtKB-SubCell"/>
</dbReference>
<dbReference type="Pfam" id="PF07715">
    <property type="entry name" value="Plug"/>
    <property type="match status" value="1"/>
</dbReference>
<dbReference type="Pfam" id="PF00593">
    <property type="entry name" value="TonB_dep_Rec_b-barrel"/>
    <property type="match status" value="1"/>
</dbReference>
<keyword evidence="9" id="KW-1185">Reference proteome</keyword>
<dbReference type="RefSeq" id="WP_200354189.1">
    <property type="nucleotide sequence ID" value="NZ_JAENIL010000005.1"/>
</dbReference>
<evidence type="ECO:0000259" key="6">
    <source>
        <dbReference type="Pfam" id="PF00593"/>
    </source>
</evidence>
<comment type="subcellular location">
    <subcellularLocation>
        <location evidence="1 4">Cell outer membrane</location>
    </subcellularLocation>
</comment>
<sequence length="1001" mass="112078">MIPFCKTQKLARLGLVLTLALSCLGLTLSAQSSLGSIKGTIGGNDTDQYLDGASISLSGTGFRTSSDRSGRFQINKIPHGDYTLIVSYFGYNSNSRTVTVSDAPLSLEIILEADDEEIFELDSFKVQAGPSSSDRAASLQRSAANRLDIVSSDKLGQLPDSTVADAVRRLPGINIEKDSQGREGRYVTIRGMNADFNSVSINGQKVVVSNFDGASRSVPMDVVSADSAGTIEVTKSVLPSQDADSIGGSINIKSRSAFDHADMKASAEIKFGDQSLADDYEGDYPHDETPYEFSASWADKLNEEETLGLALSLNQSNRPYLFRSIESGPYVRDLGDYFAGYGRLEESFDNVESKGGTARFDFRPSENLEWSVDLAYSNRETNQGSQRAQVNFDPAYLVGDLEFEGDTAVLFTSEDRSQREVRDYYEEQENLTFSTQVVQHLGDWEIDYGLGFNEGDFAGDPNKDLRAFFRTGFEDADGNYLENSFELENGDAYSPIYGDNHATLPLSAFEVFEIRRGTRIINDETLSGFFNAKKDMLWGDKPGYLKFGIKHTNTERDFDDIRRRYRTADVDWTLDSVMIGDEQIYGSVLADYGIDQALNGQAFGPMIDPNKIREAEEALIAAGLRDEGDANWYLNQNVSRDARADLINSYDLEEEVTAGFVEAQVQMEKLTVITGVRVEATDVKVHTYAGDFYETDPDSELYIRPITGESDYTDVLPHLHVRYDANDNLTYRASINQTLARPSFRQLNPSTDIDPTANDDDGIAIKGRTDIDPVISTNLDLSMDRYFDSGSRISAGVFYKDMKDNIYRLRRDVLDSDPDYFPSTAEVSEYLNAEGATVFGLEFSFDYELDTLVESLKGFSLSGNYTYTDSEVDGIQREDADGDLFLEYGETQLFGQVPHTYNLALNFARWGIDSRLAWNRSSDYLDFGGIDADKNLDDYIAERDRIDFSIRYRFLPQWTVFLEMQNITDEDSRSFEGNEATRMRYREEAGRSSWLGLRWSN</sequence>
<evidence type="ECO:0000256" key="2">
    <source>
        <dbReference type="ARBA" id="ARBA00023136"/>
    </source>
</evidence>
<protein>
    <submittedName>
        <fullName evidence="8">TonB-dependent receptor</fullName>
    </submittedName>
</protein>
<dbReference type="EMBL" id="JAENIL010000005">
    <property type="protein sequence ID" value="MBK1875973.1"/>
    <property type="molecule type" value="Genomic_DNA"/>
</dbReference>
<keyword evidence="3" id="KW-0998">Cell outer membrane</keyword>
<keyword evidence="8" id="KW-0675">Receptor</keyword>
<dbReference type="Gene3D" id="2.170.130.10">
    <property type="entry name" value="TonB-dependent receptor, plug domain"/>
    <property type="match status" value="1"/>
</dbReference>
<dbReference type="InterPro" id="IPR037066">
    <property type="entry name" value="Plug_dom_sf"/>
</dbReference>
<dbReference type="SUPFAM" id="SSF56935">
    <property type="entry name" value="Porins"/>
    <property type="match status" value="1"/>
</dbReference>
<gene>
    <name evidence="8" type="ORF">JIN87_03775</name>
</gene>
<dbReference type="InterPro" id="IPR000531">
    <property type="entry name" value="Beta-barrel_TonB"/>
</dbReference>
<evidence type="ECO:0000256" key="5">
    <source>
        <dbReference type="SAM" id="SignalP"/>
    </source>
</evidence>
<dbReference type="InterPro" id="IPR008969">
    <property type="entry name" value="CarboxyPept-like_regulatory"/>
</dbReference>
<evidence type="ECO:0000313" key="8">
    <source>
        <dbReference type="EMBL" id="MBK1875973.1"/>
    </source>
</evidence>
<dbReference type="InterPro" id="IPR010104">
    <property type="entry name" value="TonB_rcpt_bac"/>
</dbReference>
<dbReference type="AlphaFoldDB" id="A0A934RYQ6"/>
<keyword evidence="4" id="KW-0798">TonB box</keyword>
<keyword evidence="2 4" id="KW-0472">Membrane</keyword>
<dbReference type="SUPFAM" id="SSF49464">
    <property type="entry name" value="Carboxypeptidase regulatory domain-like"/>
    <property type="match status" value="1"/>
</dbReference>
<accession>A0A934RYQ6</accession>
<evidence type="ECO:0000256" key="1">
    <source>
        <dbReference type="ARBA" id="ARBA00004442"/>
    </source>
</evidence>